<evidence type="ECO:0000256" key="3">
    <source>
        <dbReference type="ARBA" id="ARBA00022771"/>
    </source>
</evidence>
<dbReference type="Proteomes" id="UP000515788">
    <property type="component" value="Chromosome 3"/>
</dbReference>
<feature type="domain" description="C3H1-type" evidence="8">
    <location>
        <begin position="6"/>
        <end position="33"/>
    </location>
</feature>
<keyword evidence="3 6" id="KW-0863">Zinc-finger</keyword>
<accession>A0A7G3ZEF4</accession>
<evidence type="ECO:0000313" key="10">
    <source>
        <dbReference type="Proteomes" id="UP000515788"/>
    </source>
</evidence>
<dbReference type="InterPro" id="IPR036855">
    <property type="entry name" value="Znf_CCCH_sf"/>
</dbReference>
<feature type="zinc finger region" description="C3H1-type" evidence="6">
    <location>
        <begin position="6"/>
        <end position="33"/>
    </location>
</feature>
<evidence type="ECO:0000256" key="1">
    <source>
        <dbReference type="ARBA" id="ARBA00004123"/>
    </source>
</evidence>
<dbReference type="PANTHER" id="PTHR46527">
    <property type="entry name" value="NUCLEOPORIN-LIKE PROTEIN 2"/>
    <property type="match status" value="1"/>
</dbReference>
<comment type="subcellular location">
    <subcellularLocation>
        <location evidence="1">Nucleus</location>
    </subcellularLocation>
</comment>
<keyword evidence="10" id="KW-1185">Reference proteome</keyword>
<dbReference type="KEGG" id="tgb:HG536_0C00570"/>
<dbReference type="InterPro" id="IPR051767">
    <property type="entry name" value="Nucleoporin_NUP42"/>
</dbReference>
<keyword evidence="2 6" id="KW-0479">Metal-binding</keyword>
<feature type="region of interest" description="Disordered" evidence="7">
    <location>
        <begin position="342"/>
        <end position="395"/>
    </location>
</feature>
<feature type="compositionally biased region" description="Polar residues" evidence="7">
    <location>
        <begin position="270"/>
        <end position="283"/>
    </location>
</feature>
<reference evidence="9 10" key="1">
    <citation type="submission" date="2020-06" db="EMBL/GenBank/DDBJ databases">
        <title>The yeast mating-type switching endonuclease HO is a domesticated member of an unorthodox homing genetic element family.</title>
        <authorList>
            <person name="Coughlan A.Y."/>
            <person name="Lombardi L."/>
            <person name="Braun-Galleani S."/>
            <person name="Martos A.R."/>
            <person name="Galeote V."/>
            <person name="Bigey F."/>
            <person name="Dequin S."/>
            <person name="Byrne K.P."/>
            <person name="Wolfe K.H."/>
        </authorList>
    </citation>
    <scope>NUCLEOTIDE SEQUENCE [LARGE SCALE GENOMIC DNA]</scope>
    <source>
        <strain evidence="9 10">CBS764</strain>
    </source>
</reference>
<dbReference type="Pfam" id="PF18044">
    <property type="entry name" value="zf-CCCH_4"/>
    <property type="match status" value="1"/>
</dbReference>
<dbReference type="SMART" id="SM00356">
    <property type="entry name" value="ZnF_C3H1"/>
    <property type="match status" value="1"/>
</dbReference>
<evidence type="ECO:0000313" key="9">
    <source>
        <dbReference type="EMBL" id="QLL31890.1"/>
    </source>
</evidence>
<evidence type="ECO:0000259" key="8">
    <source>
        <dbReference type="PROSITE" id="PS50103"/>
    </source>
</evidence>
<dbReference type="AlphaFoldDB" id="A0A7G3ZEF4"/>
<dbReference type="Gene3D" id="4.10.1000.10">
    <property type="entry name" value="Zinc finger, CCCH-type"/>
    <property type="match status" value="1"/>
</dbReference>
<name>A0A7G3ZEF4_9SACH</name>
<feature type="region of interest" description="Disordered" evidence="7">
    <location>
        <begin position="270"/>
        <end position="313"/>
    </location>
</feature>
<dbReference type="EMBL" id="CP059248">
    <property type="protein sequence ID" value="QLL31890.1"/>
    <property type="molecule type" value="Genomic_DNA"/>
</dbReference>
<gene>
    <name evidence="9" type="ORF">HG536_0C00570</name>
</gene>
<evidence type="ECO:0000256" key="5">
    <source>
        <dbReference type="ARBA" id="ARBA00023242"/>
    </source>
</evidence>
<dbReference type="GO" id="GO:0008270">
    <property type="term" value="F:zinc ion binding"/>
    <property type="evidence" value="ECO:0007669"/>
    <property type="project" value="UniProtKB-KW"/>
</dbReference>
<dbReference type="GO" id="GO:0005634">
    <property type="term" value="C:nucleus"/>
    <property type="evidence" value="ECO:0007669"/>
    <property type="project" value="UniProtKB-SubCell"/>
</dbReference>
<dbReference type="RefSeq" id="XP_037138565.1">
    <property type="nucleotide sequence ID" value="XM_037282670.1"/>
</dbReference>
<organism evidence="9 10">
    <name type="scientific">Torulaspora globosa</name>
    <dbReference type="NCBI Taxonomy" id="48254"/>
    <lineage>
        <taxon>Eukaryota</taxon>
        <taxon>Fungi</taxon>
        <taxon>Dikarya</taxon>
        <taxon>Ascomycota</taxon>
        <taxon>Saccharomycotina</taxon>
        <taxon>Saccharomycetes</taxon>
        <taxon>Saccharomycetales</taxon>
        <taxon>Saccharomycetaceae</taxon>
        <taxon>Torulaspora</taxon>
    </lineage>
</organism>
<evidence type="ECO:0000256" key="6">
    <source>
        <dbReference type="PROSITE-ProRule" id="PRU00723"/>
    </source>
</evidence>
<feature type="compositionally biased region" description="Polar residues" evidence="7">
    <location>
        <begin position="349"/>
        <end position="385"/>
    </location>
</feature>
<feature type="compositionally biased region" description="Polar residues" evidence="7">
    <location>
        <begin position="291"/>
        <end position="303"/>
    </location>
</feature>
<dbReference type="OrthoDB" id="20729at2759"/>
<dbReference type="PANTHER" id="PTHR46527:SF1">
    <property type="entry name" value="NUCLEOPORIN NUP42"/>
    <property type="match status" value="1"/>
</dbReference>
<protein>
    <recommendedName>
        <fullName evidence="8">C3H1-type domain-containing protein</fullName>
    </recommendedName>
</protein>
<evidence type="ECO:0000256" key="7">
    <source>
        <dbReference type="SAM" id="MobiDB-lite"/>
    </source>
</evidence>
<evidence type="ECO:0000256" key="2">
    <source>
        <dbReference type="ARBA" id="ARBA00022723"/>
    </source>
</evidence>
<dbReference type="GeneID" id="59325027"/>
<keyword evidence="4 6" id="KW-0862">Zinc</keyword>
<proteinExistence type="predicted"/>
<sequence>MAYRTNTSNVPCKYFQQGNCKWGNSCKYAHVYANSDGSNQAQGSSMSETDLYKSFISPTSMAKIQKVILSDLQESEIFQKSPLASAYSYGVPCGINLINDRDLSPEELRFKYYEARQKGTLSQYEAEVLAREKDMKKCLQHIRDHPDWAARYLQKGTKELRETGHTTLKSGFINFPIDFTGQAGFGASGSSSFGINPFTQGQNAFGSTGAFGAGATAAFGQGQAQGSEGAFGFGAAKANTTNVFGGTNVAAQQSGGAFGKPSFSGFSMNSAAGSAPPNTSNVFGTAAPAQSAGTGSVFGQTQFGARPAAGSSTGAFGKPSFGSSSFGQTAFGSPALGGTGTGSLTASPFSSLQNTGATQSRFASLQNKPADASTASPFGSLQTNQPPTPSPFGGLPVSDNPTMAASAGAFGKMGTSMPSPFANLSATDAANAQGTTQFGFNKPGAAFGTENTGAGNTTGPFGLAKGAQANVFGSGFTSGSKASADASGGARARKFVQGIPTEDSQVSPNDLDKQTLEQFEAASFILGKVPDIPPPMALIS</sequence>
<keyword evidence="5" id="KW-0539">Nucleus</keyword>
<dbReference type="PROSITE" id="PS50103">
    <property type="entry name" value="ZF_C3H1"/>
    <property type="match status" value="1"/>
</dbReference>
<evidence type="ECO:0000256" key="4">
    <source>
        <dbReference type="ARBA" id="ARBA00022833"/>
    </source>
</evidence>
<dbReference type="SUPFAM" id="SSF90229">
    <property type="entry name" value="CCCH zinc finger"/>
    <property type="match status" value="1"/>
</dbReference>
<dbReference type="InterPro" id="IPR000571">
    <property type="entry name" value="Znf_CCCH"/>
</dbReference>
<dbReference type="InterPro" id="IPR041367">
    <property type="entry name" value="Znf-CCCH_4"/>
</dbReference>